<proteinExistence type="predicted"/>
<comment type="caution">
    <text evidence="1">The sequence shown here is derived from an EMBL/GenBank/DDBJ whole genome shotgun (WGS) entry which is preliminary data.</text>
</comment>
<dbReference type="EMBL" id="JAUEPU010000005">
    <property type="protein sequence ID" value="KAK0502026.1"/>
    <property type="molecule type" value="Genomic_DNA"/>
</dbReference>
<dbReference type="AlphaFoldDB" id="A0AA39QHM5"/>
<protein>
    <submittedName>
        <fullName evidence="1">Uncharacterized protein</fullName>
    </submittedName>
</protein>
<accession>A0AA39QHM5</accession>
<evidence type="ECO:0000313" key="1">
    <source>
        <dbReference type="EMBL" id="KAK0502026.1"/>
    </source>
</evidence>
<sequence>MADSPSVCIHACIDELKQELQRLDELPPEATPGTTEKRQNLVAEIQQRINQISLMGILLTAPDCWCGKGGGDHAPGDIVKARVDKLLVVFDANKYPPLTAKDFAKTLVFPDIGNREAMEDLAYEHLICGYKDTYENWSAAVVPLVESRDDWANICNKTSEIQKLDDDMDCLVAMNKFLTDQVSVGACKIPSDMSKFGIHIWARTIRMSKGMLQEKHQQQSFRAEHPEAQLELENAQKTGEEGQIVEAKNAYNAKLAKHCKNHQHTMAMQRPLALLYDFFGAAILMDPSWDVTNKGRKR</sequence>
<organism evidence="1 2">
    <name type="scientific">Armillaria luteobubalina</name>
    <dbReference type="NCBI Taxonomy" id="153913"/>
    <lineage>
        <taxon>Eukaryota</taxon>
        <taxon>Fungi</taxon>
        <taxon>Dikarya</taxon>
        <taxon>Basidiomycota</taxon>
        <taxon>Agaricomycotina</taxon>
        <taxon>Agaricomycetes</taxon>
        <taxon>Agaricomycetidae</taxon>
        <taxon>Agaricales</taxon>
        <taxon>Marasmiineae</taxon>
        <taxon>Physalacriaceae</taxon>
        <taxon>Armillaria</taxon>
    </lineage>
</organism>
<reference evidence="1" key="1">
    <citation type="submission" date="2023-06" db="EMBL/GenBank/DDBJ databases">
        <authorList>
            <consortium name="Lawrence Berkeley National Laboratory"/>
            <person name="Ahrendt S."/>
            <person name="Sahu N."/>
            <person name="Indic B."/>
            <person name="Wong-Bajracharya J."/>
            <person name="Merenyi Z."/>
            <person name="Ke H.-M."/>
            <person name="Monk M."/>
            <person name="Kocsube S."/>
            <person name="Drula E."/>
            <person name="Lipzen A."/>
            <person name="Balint B."/>
            <person name="Henrissat B."/>
            <person name="Andreopoulos B."/>
            <person name="Martin F.M."/>
            <person name="Harder C.B."/>
            <person name="Rigling D."/>
            <person name="Ford K.L."/>
            <person name="Foster G.D."/>
            <person name="Pangilinan J."/>
            <person name="Papanicolaou A."/>
            <person name="Barry K."/>
            <person name="LaButti K."/>
            <person name="Viragh M."/>
            <person name="Koriabine M."/>
            <person name="Yan M."/>
            <person name="Riley R."/>
            <person name="Champramary S."/>
            <person name="Plett K.L."/>
            <person name="Tsai I.J."/>
            <person name="Slot J."/>
            <person name="Sipos G."/>
            <person name="Plett J."/>
            <person name="Nagy L.G."/>
            <person name="Grigoriev I.V."/>
        </authorList>
    </citation>
    <scope>NUCLEOTIDE SEQUENCE</scope>
    <source>
        <strain evidence="1">HWK02</strain>
    </source>
</reference>
<dbReference type="Proteomes" id="UP001175228">
    <property type="component" value="Unassembled WGS sequence"/>
</dbReference>
<gene>
    <name evidence="1" type="ORF">EDD18DRAFT_1100523</name>
</gene>
<evidence type="ECO:0000313" key="2">
    <source>
        <dbReference type="Proteomes" id="UP001175228"/>
    </source>
</evidence>
<keyword evidence="2" id="KW-1185">Reference proteome</keyword>
<name>A0AA39QHM5_9AGAR</name>